<name>A0A4S3KF14_9GAMM</name>
<reference evidence="2 3" key="1">
    <citation type="submission" date="2017-02" db="EMBL/GenBank/DDBJ databases">
        <title>Whole genome sequencing of Rhodanobacter lindaniclasticus DSM 17932.</title>
        <authorList>
            <person name="Kumar S."/>
            <person name="Patil P."/>
            <person name="Patil P.B."/>
        </authorList>
    </citation>
    <scope>NUCLEOTIDE SEQUENCE [LARGE SCALE GENOMIC DNA]</scope>
    <source>
        <strain evidence="2 3">DSM 17932</strain>
    </source>
</reference>
<dbReference type="AlphaFoldDB" id="A0A4S3KF14"/>
<proteinExistence type="predicted"/>
<dbReference type="EMBL" id="MWIO01000027">
    <property type="protein sequence ID" value="THD07163.1"/>
    <property type="molecule type" value="Genomic_DNA"/>
</dbReference>
<dbReference type="InterPro" id="IPR006016">
    <property type="entry name" value="UspA"/>
</dbReference>
<dbReference type="Pfam" id="PF00582">
    <property type="entry name" value="Usp"/>
    <property type="match status" value="1"/>
</dbReference>
<dbReference type="Gene3D" id="3.40.50.620">
    <property type="entry name" value="HUPs"/>
    <property type="match status" value="1"/>
</dbReference>
<accession>A0A4S3KF14</accession>
<dbReference type="InterPro" id="IPR014729">
    <property type="entry name" value="Rossmann-like_a/b/a_fold"/>
</dbReference>
<organism evidence="2 3">
    <name type="scientific">Rhodanobacter lindaniclasticus</name>
    <dbReference type="NCBI Taxonomy" id="75310"/>
    <lineage>
        <taxon>Bacteria</taxon>
        <taxon>Pseudomonadati</taxon>
        <taxon>Pseudomonadota</taxon>
        <taxon>Gammaproteobacteria</taxon>
        <taxon>Lysobacterales</taxon>
        <taxon>Rhodanobacteraceae</taxon>
        <taxon>Rhodanobacter</taxon>
    </lineage>
</organism>
<gene>
    <name evidence="2" type="ORF">B1991_09550</name>
</gene>
<keyword evidence="3" id="KW-1185">Reference proteome</keyword>
<feature type="domain" description="UspA" evidence="1">
    <location>
        <begin position="31"/>
        <end position="74"/>
    </location>
</feature>
<dbReference type="Proteomes" id="UP000306317">
    <property type="component" value="Unassembled WGS sequence"/>
</dbReference>
<evidence type="ECO:0000313" key="3">
    <source>
        <dbReference type="Proteomes" id="UP000306317"/>
    </source>
</evidence>
<evidence type="ECO:0000259" key="1">
    <source>
        <dbReference type="Pfam" id="PF00582"/>
    </source>
</evidence>
<dbReference type="SUPFAM" id="SSF52402">
    <property type="entry name" value="Adenine nucleotide alpha hydrolases-like"/>
    <property type="match status" value="1"/>
</dbReference>
<comment type="caution">
    <text evidence="2">The sequence shown here is derived from an EMBL/GenBank/DDBJ whole genome shotgun (WGS) entry which is preliminary data.</text>
</comment>
<sequence length="76" mass="8241">MPTSCFPRSCARRGRPVWRATRSEPGGLRWRAIAAKAAEAGCDLIVMASHGRHGIARFVPGSETAQAPTHAWTPCR</sequence>
<protein>
    <recommendedName>
        <fullName evidence="1">UspA domain-containing protein</fullName>
    </recommendedName>
</protein>
<evidence type="ECO:0000313" key="2">
    <source>
        <dbReference type="EMBL" id="THD07163.1"/>
    </source>
</evidence>